<proteinExistence type="predicted"/>
<protein>
    <submittedName>
        <fullName evidence="1">Uncharacterized protein</fullName>
    </submittedName>
</protein>
<dbReference type="AlphaFoldDB" id="A0A0N7L3D2"/>
<evidence type="ECO:0000313" key="1">
    <source>
        <dbReference type="EMBL" id="CEG35547.1"/>
    </source>
</evidence>
<evidence type="ECO:0000313" key="2">
    <source>
        <dbReference type="Proteomes" id="UP000054928"/>
    </source>
</evidence>
<accession>A0A0N7L3D2</accession>
<name>A0A0N7L3D2_PLAHL</name>
<organism evidence="1 2">
    <name type="scientific">Plasmopara halstedii</name>
    <name type="common">Downy mildew of sunflower</name>
    <dbReference type="NCBI Taxonomy" id="4781"/>
    <lineage>
        <taxon>Eukaryota</taxon>
        <taxon>Sar</taxon>
        <taxon>Stramenopiles</taxon>
        <taxon>Oomycota</taxon>
        <taxon>Peronosporomycetes</taxon>
        <taxon>Peronosporales</taxon>
        <taxon>Peronosporaceae</taxon>
        <taxon>Plasmopara</taxon>
    </lineage>
</organism>
<dbReference type="RefSeq" id="XP_024571916.1">
    <property type="nucleotide sequence ID" value="XM_024725392.1"/>
</dbReference>
<reference evidence="2" key="1">
    <citation type="submission" date="2014-09" db="EMBL/GenBank/DDBJ databases">
        <authorList>
            <person name="Sharma Rahul"/>
            <person name="Thines Marco"/>
        </authorList>
    </citation>
    <scope>NUCLEOTIDE SEQUENCE [LARGE SCALE GENOMIC DNA]</scope>
</reference>
<dbReference type="GeneID" id="36406478"/>
<sequence>MQYPLSILSRLAHTLLSLRLLQSLVTLQVRRLDFAYFSVAQGVVLFHRYFVMSVSSSIPKNVSSFCISTVFVISRRRCNEAPCVAPDTSMFPSSVERQNR</sequence>
<dbReference type="EMBL" id="CCYD01000053">
    <property type="protein sequence ID" value="CEG35547.1"/>
    <property type="molecule type" value="Genomic_DNA"/>
</dbReference>
<dbReference type="Proteomes" id="UP000054928">
    <property type="component" value="Unassembled WGS sequence"/>
</dbReference>
<keyword evidence="2" id="KW-1185">Reference proteome</keyword>